<dbReference type="Gene3D" id="1.10.10.10">
    <property type="entry name" value="Winged helix-like DNA-binding domain superfamily/Winged helix DNA-binding domain"/>
    <property type="match status" value="1"/>
</dbReference>
<evidence type="ECO:0000256" key="4">
    <source>
        <dbReference type="ARBA" id="ARBA00023082"/>
    </source>
</evidence>
<comment type="caution">
    <text evidence="8">The sequence shown here is derived from an EMBL/GenBank/DDBJ whole genome shotgun (WGS) entry which is preliminary data.</text>
</comment>
<comment type="similarity">
    <text evidence="1">Belongs to the sigma-70 factor family. ECF subfamily.</text>
</comment>
<protein>
    <submittedName>
        <fullName evidence="8">RNA polymerase sigma factor</fullName>
    </submittedName>
</protein>
<dbReference type="OrthoDB" id="3211555at2"/>
<dbReference type="EMBL" id="BSRX01000027">
    <property type="protein sequence ID" value="GLW56422.1"/>
    <property type="molecule type" value="Genomic_DNA"/>
</dbReference>
<evidence type="ECO:0000256" key="5">
    <source>
        <dbReference type="ARBA" id="ARBA00023163"/>
    </source>
</evidence>
<dbReference type="Pfam" id="PF04542">
    <property type="entry name" value="Sigma70_r2"/>
    <property type="match status" value="1"/>
</dbReference>
<accession>A0A9W6PKE4</accession>
<evidence type="ECO:0000256" key="3">
    <source>
        <dbReference type="ARBA" id="ARBA00023015"/>
    </source>
</evidence>
<dbReference type="Pfam" id="PF08281">
    <property type="entry name" value="Sigma70_r4_2"/>
    <property type="match status" value="1"/>
</dbReference>
<proteinExistence type="inferred from homology"/>
<comment type="subunit">
    <text evidence="2">Interacts transiently with the RNA polymerase catalytic core formed by RpoA, RpoB, RpoC and RpoZ (2 alpha, 1 beta, 1 beta' and 1 omega subunit) to form the RNA polymerase holoenzyme that can initiate transcription.</text>
</comment>
<dbReference type="InterPro" id="IPR052704">
    <property type="entry name" value="ECF_Sigma-70_Domain"/>
</dbReference>
<dbReference type="InterPro" id="IPR013249">
    <property type="entry name" value="RNA_pol_sigma70_r4_t2"/>
</dbReference>
<dbReference type="InterPro" id="IPR014284">
    <property type="entry name" value="RNA_pol_sigma-70_dom"/>
</dbReference>
<dbReference type="NCBIfam" id="TIGR02937">
    <property type="entry name" value="sigma70-ECF"/>
    <property type="match status" value="1"/>
</dbReference>
<dbReference type="InterPro" id="IPR032710">
    <property type="entry name" value="NTF2-like_dom_sf"/>
</dbReference>
<dbReference type="RefSeq" id="WP_033253042.1">
    <property type="nucleotide sequence ID" value="NZ_BSRX01000027.1"/>
</dbReference>
<dbReference type="GO" id="GO:0003677">
    <property type="term" value="F:DNA binding"/>
    <property type="evidence" value="ECO:0007669"/>
    <property type="project" value="InterPro"/>
</dbReference>
<evidence type="ECO:0000313" key="9">
    <source>
        <dbReference type="Proteomes" id="UP001165143"/>
    </source>
</evidence>
<dbReference type="Proteomes" id="UP001165143">
    <property type="component" value="Unassembled WGS sequence"/>
</dbReference>
<dbReference type="Gene3D" id="1.10.1740.10">
    <property type="match status" value="1"/>
</dbReference>
<organism evidence="8 9">
    <name type="scientific">Kitasatospora phosalacinea</name>
    <dbReference type="NCBI Taxonomy" id="2065"/>
    <lineage>
        <taxon>Bacteria</taxon>
        <taxon>Bacillati</taxon>
        <taxon>Actinomycetota</taxon>
        <taxon>Actinomycetes</taxon>
        <taxon>Kitasatosporales</taxon>
        <taxon>Streptomycetaceae</taxon>
        <taxon>Kitasatospora</taxon>
    </lineage>
</organism>
<dbReference type="GO" id="GO:0006352">
    <property type="term" value="P:DNA-templated transcription initiation"/>
    <property type="evidence" value="ECO:0007669"/>
    <property type="project" value="InterPro"/>
</dbReference>
<name>A0A9W6PKE4_9ACTN</name>
<feature type="domain" description="RNA polymerase sigma-70 region 2" evidence="6">
    <location>
        <begin position="11"/>
        <end position="75"/>
    </location>
</feature>
<keyword evidence="4" id="KW-0731">Sigma factor</keyword>
<dbReference type="SUPFAM" id="SSF88659">
    <property type="entry name" value="Sigma3 and sigma4 domains of RNA polymerase sigma factors"/>
    <property type="match status" value="1"/>
</dbReference>
<evidence type="ECO:0000256" key="2">
    <source>
        <dbReference type="ARBA" id="ARBA00011344"/>
    </source>
</evidence>
<dbReference type="PANTHER" id="PTHR30173:SF43">
    <property type="entry name" value="ECF RNA POLYMERASE SIGMA FACTOR SIGI-RELATED"/>
    <property type="match status" value="1"/>
</dbReference>
<feature type="domain" description="RNA polymerase sigma factor 70 region 4 type 2" evidence="7">
    <location>
        <begin position="110"/>
        <end position="160"/>
    </location>
</feature>
<evidence type="ECO:0000259" key="6">
    <source>
        <dbReference type="Pfam" id="PF04542"/>
    </source>
</evidence>
<dbReference type="AlphaFoldDB" id="A0A9W6PKE4"/>
<reference evidence="8" key="1">
    <citation type="submission" date="2023-02" db="EMBL/GenBank/DDBJ databases">
        <title>Kitasatospora phosalacinea NBRC 14362.</title>
        <authorList>
            <person name="Ichikawa N."/>
            <person name="Sato H."/>
            <person name="Tonouchi N."/>
        </authorList>
    </citation>
    <scope>NUCLEOTIDE SEQUENCE</scope>
    <source>
        <strain evidence="8">NBRC 14362</strain>
    </source>
</reference>
<dbReference type="InterPro" id="IPR036388">
    <property type="entry name" value="WH-like_DNA-bd_sf"/>
</dbReference>
<keyword evidence="5" id="KW-0804">Transcription</keyword>
<evidence type="ECO:0000256" key="1">
    <source>
        <dbReference type="ARBA" id="ARBA00010641"/>
    </source>
</evidence>
<dbReference type="GO" id="GO:0016987">
    <property type="term" value="F:sigma factor activity"/>
    <property type="evidence" value="ECO:0007669"/>
    <property type="project" value="UniProtKB-KW"/>
</dbReference>
<dbReference type="Gene3D" id="3.10.450.50">
    <property type="match status" value="1"/>
</dbReference>
<dbReference type="InterPro" id="IPR013325">
    <property type="entry name" value="RNA_pol_sigma_r2"/>
</dbReference>
<evidence type="ECO:0000313" key="8">
    <source>
        <dbReference type="EMBL" id="GLW56422.1"/>
    </source>
</evidence>
<dbReference type="InterPro" id="IPR007627">
    <property type="entry name" value="RNA_pol_sigma70_r2"/>
</dbReference>
<gene>
    <name evidence="8" type="ORF">Kpho01_44330</name>
</gene>
<evidence type="ECO:0000259" key="7">
    <source>
        <dbReference type="Pfam" id="PF08281"/>
    </source>
</evidence>
<dbReference type="SUPFAM" id="SSF88946">
    <property type="entry name" value="Sigma2 domain of RNA polymerase sigma factors"/>
    <property type="match status" value="1"/>
</dbReference>
<dbReference type="InterPro" id="IPR013324">
    <property type="entry name" value="RNA_pol_sigma_r3/r4-like"/>
</dbReference>
<keyword evidence="3" id="KW-0805">Transcription regulation</keyword>
<dbReference type="SUPFAM" id="SSF54427">
    <property type="entry name" value="NTF2-like"/>
    <property type="match status" value="1"/>
</dbReference>
<sequence>MGGGTLLAERFEAHRPRLRAVAYRMLGSLGEAEDVVQETWLRLDRHAEEVDNLGGWLTTVASRVCLNELRSRERRREDELDTQVPDPVLAAPERDDPEALALLGDRVGLALQVVLGTLGPAERLAFVLHDLFAVPFEDIAPLLDRTPAAVRQAASRARKRVKERAPEPDRDPAAQRAAVEAFLAASREGDFAGLVAVLAPDAVLRADGGAAMAALSKVIRGGSAIASSAQQARRLAPFARLVLVNGAYGVLTVIDGEPVSVMAFTVVDGRVAQIDVLLDPGRLAALALPS</sequence>
<dbReference type="PANTHER" id="PTHR30173">
    <property type="entry name" value="SIGMA 19 FACTOR"/>
    <property type="match status" value="1"/>
</dbReference>